<keyword evidence="9" id="KW-1185">Reference proteome</keyword>
<keyword evidence="4" id="KW-0804">Transcription</keyword>
<evidence type="ECO:0000313" key="9">
    <source>
        <dbReference type="Proteomes" id="UP001213623"/>
    </source>
</evidence>
<evidence type="ECO:0000256" key="6">
    <source>
        <dbReference type="SAM" id="MobiDB-lite"/>
    </source>
</evidence>
<dbReference type="Gene3D" id="4.10.280.10">
    <property type="entry name" value="Helix-loop-helix DNA-binding domain"/>
    <property type="match status" value="1"/>
</dbReference>
<dbReference type="EMBL" id="CP119894">
    <property type="protein sequence ID" value="WFD27046.1"/>
    <property type="molecule type" value="Genomic_DNA"/>
</dbReference>
<feature type="region of interest" description="Disordered" evidence="6">
    <location>
        <begin position="134"/>
        <end position="160"/>
    </location>
</feature>
<name>A0AAF0EQP4_9BASI</name>
<evidence type="ECO:0000313" key="8">
    <source>
        <dbReference type="EMBL" id="WFD27046.1"/>
    </source>
</evidence>
<evidence type="ECO:0000256" key="5">
    <source>
        <dbReference type="ARBA" id="ARBA00023242"/>
    </source>
</evidence>
<proteinExistence type="predicted"/>
<dbReference type="Pfam" id="PF00010">
    <property type="entry name" value="HLH"/>
    <property type="match status" value="1"/>
</dbReference>
<evidence type="ECO:0000256" key="1">
    <source>
        <dbReference type="ARBA" id="ARBA00004123"/>
    </source>
</evidence>
<dbReference type="GO" id="GO:0000978">
    <property type="term" value="F:RNA polymerase II cis-regulatory region sequence-specific DNA binding"/>
    <property type="evidence" value="ECO:0007669"/>
    <property type="project" value="TreeGrafter"/>
</dbReference>
<keyword evidence="5" id="KW-0539">Nucleus</keyword>
<dbReference type="GO" id="GO:0000981">
    <property type="term" value="F:DNA-binding transcription factor activity, RNA polymerase II-specific"/>
    <property type="evidence" value="ECO:0007669"/>
    <property type="project" value="TreeGrafter"/>
</dbReference>
<dbReference type="PROSITE" id="PS50888">
    <property type="entry name" value="BHLH"/>
    <property type="match status" value="1"/>
</dbReference>
<sequence>MPSEASKGSEADMLQLDDLNPSHIPQLNWHLLEQCIPSNLHWLFEPINTKHQPHLDKLRERKRKLDEAWSSGDMSLSEDAALIMHEAKSKRKASSQGLLSEAEKKANHIASEQKRRANIRKGYDMLCSMVPGLEKNGLESTQKKHSASDEEAGEQRGNSLSEMTILEEVLEHLMRRLKDHRMLLLKKHEVQQRVLSQRRRQMS</sequence>
<keyword evidence="2" id="KW-0805">Transcription regulation</keyword>
<accession>A0AAF0EQP4</accession>
<evidence type="ECO:0000256" key="2">
    <source>
        <dbReference type="ARBA" id="ARBA00023015"/>
    </source>
</evidence>
<dbReference type="PANTHER" id="PTHR15741">
    <property type="entry name" value="BASIC HELIX-LOOP-HELIX ZIP TRANSCRIPTION FACTOR"/>
    <property type="match status" value="1"/>
</dbReference>
<dbReference type="SUPFAM" id="SSF47459">
    <property type="entry name" value="HLH, helix-loop-helix DNA-binding domain"/>
    <property type="match status" value="1"/>
</dbReference>
<gene>
    <name evidence="8" type="ORF">MNAN1_002042</name>
</gene>
<reference evidence="8" key="1">
    <citation type="submission" date="2023-03" db="EMBL/GenBank/DDBJ databases">
        <title>Mating type loci evolution in Malassezia.</title>
        <authorList>
            <person name="Coelho M.A."/>
        </authorList>
    </citation>
    <scope>NUCLEOTIDE SEQUENCE</scope>
    <source>
        <strain evidence="8">CBS 9557</strain>
    </source>
</reference>
<dbReference type="InterPro" id="IPR052207">
    <property type="entry name" value="Max-like/E-box_TFs"/>
</dbReference>
<dbReference type="InterPro" id="IPR011598">
    <property type="entry name" value="bHLH_dom"/>
</dbReference>
<evidence type="ECO:0000256" key="4">
    <source>
        <dbReference type="ARBA" id="ARBA00023163"/>
    </source>
</evidence>
<dbReference type="Proteomes" id="UP001213623">
    <property type="component" value="Chromosome 3"/>
</dbReference>
<evidence type="ECO:0000256" key="3">
    <source>
        <dbReference type="ARBA" id="ARBA00023125"/>
    </source>
</evidence>
<dbReference type="GO" id="GO:0005634">
    <property type="term" value="C:nucleus"/>
    <property type="evidence" value="ECO:0007669"/>
    <property type="project" value="UniProtKB-SubCell"/>
</dbReference>
<organism evidence="8 9">
    <name type="scientific">Malassezia nana</name>
    <dbReference type="NCBI Taxonomy" id="180528"/>
    <lineage>
        <taxon>Eukaryota</taxon>
        <taxon>Fungi</taxon>
        <taxon>Dikarya</taxon>
        <taxon>Basidiomycota</taxon>
        <taxon>Ustilaginomycotina</taxon>
        <taxon>Malasseziomycetes</taxon>
        <taxon>Malasseziales</taxon>
        <taxon>Malasseziaceae</taxon>
        <taxon>Malassezia</taxon>
    </lineage>
</organism>
<dbReference type="GO" id="GO:0046983">
    <property type="term" value="F:protein dimerization activity"/>
    <property type="evidence" value="ECO:0007669"/>
    <property type="project" value="InterPro"/>
</dbReference>
<comment type="subcellular location">
    <subcellularLocation>
        <location evidence="1">Nucleus</location>
    </subcellularLocation>
</comment>
<protein>
    <recommendedName>
        <fullName evidence="7">BHLH domain-containing protein</fullName>
    </recommendedName>
</protein>
<dbReference type="PANTHER" id="PTHR15741:SF27">
    <property type="entry name" value="TRANSCRIPTION FACTOR AP-4"/>
    <property type="match status" value="1"/>
</dbReference>
<dbReference type="AlphaFoldDB" id="A0AAF0EQP4"/>
<dbReference type="InterPro" id="IPR036638">
    <property type="entry name" value="HLH_DNA-bd_sf"/>
</dbReference>
<keyword evidence="3" id="KW-0238">DNA-binding</keyword>
<feature type="domain" description="BHLH" evidence="7">
    <location>
        <begin position="103"/>
        <end position="176"/>
    </location>
</feature>
<evidence type="ECO:0000259" key="7">
    <source>
        <dbReference type="PROSITE" id="PS50888"/>
    </source>
</evidence>